<dbReference type="InterPro" id="IPR012902">
    <property type="entry name" value="N_methyl_site"/>
</dbReference>
<dbReference type="Pfam" id="PF07963">
    <property type="entry name" value="N_methyl"/>
    <property type="match status" value="1"/>
</dbReference>
<dbReference type="Proteomes" id="UP001596101">
    <property type="component" value="Unassembled WGS sequence"/>
</dbReference>
<comment type="caution">
    <text evidence="2">The sequence shown here is derived from an EMBL/GenBank/DDBJ whole genome shotgun (WGS) entry which is preliminary data.</text>
</comment>
<evidence type="ECO:0000313" key="3">
    <source>
        <dbReference type="Proteomes" id="UP001596101"/>
    </source>
</evidence>
<sequence length="205" mass="22012">MWTEFPPLRRRLRSQRGVTLVELIMFMVIVSIALAGIVQVMRLTTANSADPLRRKQALMIAEALLEEVRQAGFTYCDPSSANAETAQNAGECALREDFGNEGPAGTVFLRPFDNVNDYGAANGNPVAAFNDGSGALADALGRRMNLAGYRATVAIIPEALGDIPAGAGADTDALRIRIVVDYEGADPPVTLDGYRARYLPVPRSE</sequence>
<feature type="transmembrane region" description="Helical" evidence="1">
    <location>
        <begin position="20"/>
        <end position="41"/>
    </location>
</feature>
<evidence type="ECO:0000256" key="1">
    <source>
        <dbReference type="SAM" id="Phobius"/>
    </source>
</evidence>
<reference evidence="3" key="1">
    <citation type="journal article" date="2019" name="Int. J. Syst. Evol. Microbiol.">
        <title>The Global Catalogue of Microorganisms (GCM) 10K type strain sequencing project: providing services to taxonomists for standard genome sequencing and annotation.</title>
        <authorList>
            <consortium name="The Broad Institute Genomics Platform"/>
            <consortium name="The Broad Institute Genome Sequencing Center for Infectious Disease"/>
            <person name="Wu L."/>
            <person name="Ma J."/>
        </authorList>
    </citation>
    <scope>NUCLEOTIDE SEQUENCE [LARGE SCALE GENOMIC DNA]</scope>
    <source>
        <strain evidence="3">CCUG 43111</strain>
    </source>
</reference>
<keyword evidence="1" id="KW-0472">Membrane</keyword>
<keyword evidence="1" id="KW-0812">Transmembrane</keyword>
<organism evidence="2 3">
    <name type="scientific">Massilia suwonensis</name>
    <dbReference type="NCBI Taxonomy" id="648895"/>
    <lineage>
        <taxon>Bacteria</taxon>
        <taxon>Pseudomonadati</taxon>
        <taxon>Pseudomonadota</taxon>
        <taxon>Betaproteobacteria</taxon>
        <taxon>Burkholderiales</taxon>
        <taxon>Oxalobacteraceae</taxon>
        <taxon>Telluria group</taxon>
        <taxon>Massilia</taxon>
    </lineage>
</organism>
<dbReference type="RefSeq" id="WP_379753261.1">
    <property type="nucleotide sequence ID" value="NZ_JBHSMR010000013.1"/>
</dbReference>
<name>A0ABW0MJR1_9BURK</name>
<accession>A0ABW0MJR1</accession>
<evidence type="ECO:0000313" key="2">
    <source>
        <dbReference type="EMBL" id="MFC5478128.1"/>
    </source>
</evidence>
<keyword evidence="1" id="KW-1133">Transmembrane helix</keyword>
<proteinExistence type="predicted"/>
<protein>
    <submittedName>
        <fullName evidence="2">Prepilin-type N-terminal cleavage/methylation domain-containing protein</fullName>
    </submittedName>
</protein>
<gene>
    <name evidence="2" type="ORF">ACFPQ5_08005</name>
</gene>
<keyword evidence="3" id="KW-1185">Reference proteome</keyword>
<dbReference type="PROSITE" id="PS00409">
    <property type="entry name" value="PROKAR_NTER_METHYL"/>
    <property type="match status" value="1"/>
</dbReference>
<dbReference type="EMBL" id="JBHSMR010000013">
    <property type="protein sequence ID" value="MFC5478128.1"/>
    <property type="molecule type" value="Genomic_DNA"/>
</dbReference>